<evidence type="ECO:0000256" key="1">
    <source>
        <dbReference type="SAM" id="Phobius"/>
    </source>
</evidence>
<sequence length="206" mass="24181">MFSQTNKKIISKLIRKMEDELEDKIFYQTFVAHMKILSKFSLGVPINTGQINYLWRILRFYVLKPEFIILGILLVFLFIYLEAVDIWSRSMLGKIQLSIFRQSSSADKWQQILPLDDVTKHSWESQKGNVAAFAVQGRRSKMEDRFVINDNIDGTGVSLIAVFDGHGGENNHKRSEQYQHKHCNRNCRNIIVCRKQWENQLHQISY</sequence>
<accession>A0A8D8RWV2</accession>
<keyword evidence="1" id="KW-0472">Membrane</keyword>
<evidence type="ECO:0000313" key="2">
    <source>
        <dbReference type="EMBL" id="CAG6656324.1"/>
    </source>
</evidence>
<dbReference type="EMBL" id="HBUF01184694">
    <property type="protein sequence ID" value="CAG6656324.1"/>
    <property type="molecule type" value="Transcribed_RNA"/>
</dbReference>
<protein>
    <submittedName>
        <fullName evidence="2">Protein phosphatase 1L</fullName>
    </submittedName>
</protein>
<name>A0A8D8RWV2_9HEMI</name>
<dbReference type="SUPFAM" id="SSF81606">
    <property type="entry name" value="PP2C-like"/>
    <property type="match status" value="1"/>
</dbReference>
<feature type="transmembrane region" description="Helical" evidence="1">
    <location>
        <begin position="67"/>
        <end position="87"/>
    </location>
</feature>
<dbReference type="Gene3D" id="3.60.40.10">
    <property type="entry name" value="PPM-type phosphatase domain"/>
    <property type="match status" value="1"/>
</dbReference>
<dbReference type="InterPro" id="IPR036457">
    <property type="entry name" value="PPM-type-like_dom_sf"/>
</dbReference>
<reference evidence="2" key="1">
    <citation type="submission" date="2021-05" db="EMBL/GenBank/DDBJ databases">
        <authorList>
            <person name="Alioto T."/>
            <person name="Alioto T."/>
            <person name="Gomez Garrido J."/>
        </authorList>
    </citation>
    <scope>NUCLEOTIDE SEQUENCE</scope>
</reference>
<dbReference type="GO" id="GO:0043169">
    <property type="term" value="F:cation binding"/>
    <property type="evidence" value="ECO:0007669"/>
    <property type="project" value="InterPro"/>
</dbReference>
<keyword evidence="1" id="KW-1133">Transmembrane helix</keyword>
<keyword evidence="1" id="KW-0812">Transmembrane</keyword>
<dbReference type="InterPro" id="IPR000222">
    <property type="entry name" value="PP2C_BS"/>
</dbReference>
<proteinExistence type="predicted"/>
<organism evidence="2">
    <name type="scientific">Cacopsylla melanoneura</name>
    <dbReference type="NCBI Taxonomy" id="428564"/>
    <lineage>
        <taxon>Eukaryota</taxon>
        <taxon>Metazoa</taxon>
        <taxon>Ecdysozoa</taxon>
        <taxon>Arthropoda</taxon>
        <taxon>Hexapoda</taxon>
        <taxon>Insecta</taxon>
        <taxon>Pterygota</taxon>
        <taxon>Neoptera</taxon>
        <taxon>Paraneoptera</taxon>
        <taxon>Hemiptera</taxon>
        <taxon>Sternorrhyncha</taxon>
        <taxon>Psylloidea</taxon>
        <taxon>Psyllidae</taxon>
        <taxon>Psyllinae</taxon>
        <taxon>Cacopsylla</taxon>
    </lineage>
</organism>
<dbReference type="AlphaFoldDB" id="A0A8D8RWV2"/>
<dbReference type="PROSITE" id="PS01032">
    <property type="entry name" value="PPM_1"/>
    <property type="match status" value="1"/>
</dbReference>